<dbReference type="GO" id="GO:0003676">
    <property type="term" value="F:nucleic acid binding"/>
    <property type="evidence" value="ECO:0007669"/>
    <property type="project" value="InterPro"/>
</dbReference>
<evidence type="ECO:0000259" key="3">
    <source>
        <dbReference type="Pfam" id="PF13358"/>
    </source>
</evidence>
<dbReference type="Proteomes" id="UP000650533">
    <property type="component" value="Chromosome 10"/>
</dbReference>
<evidence type="ECO:0000256" key="1">
    <source>
        <dbReference type="SAM" id="MobiDB-lite"/>
    </source>
</evidence>
<dbReference type="PANTHER" id="PTHR15503">
    <property type="entry name" value="LDOC1 RELATED"/>
    <property type="match status" value="1"/>
</dbReference>
<dbReference type="InterPro" id="IPR036397">
    <property type="entry name" value="RNaseH_sf"/>
</dbReference>
<organism evidence="4 5">
    <name type="scientific">Rhizoctonia solani</name>
    <dbReference type="NCBI Taxonomy" id="456999"/>
    <lineage>
        <taxon>Eukaryota</taxon>
        <taxon>Fungi</taxon>
        <taxon>Dikarya</taxon>
        <taxon>Basidiomycota</taxon>
        <taxon>Agaricomycotina</taxon>
        <taxon>Agaricomycetes</taxon>
        <taxon>Cantharellales</taxon>
        <taxon>Ceratobasidiaceae</taxon>
        <taxon>Rhizoctonia</taxon>
    </lineage>
</organism>
<sequence>MPKALPPSDVQNAVDKLHKGLHFSEIHSQTGVSTGMISRIRTMHCPELPKQPGGCPSKLSPTNIHHATHLLTGPAPTTPCLVVQELSGTNGVPVSSLIVHWAVWKADVVPFVKPKKPAMTKEHIKACYEFAMAHQHWTIDDWKRFQWVGQASQPHQIIKTHKHGGGHIINGHAWDGSLTKELYVEILEDELKQTLEYYGLDMEKVIFMQDNASSHKAHILQDWFQGNGLEVFEWPANSPDLNPIESLWDQIKRELYSYETPASGMLELWERPEPLILPASPVKLGKVSLEWVIRLLWGLQGQVDCLEQAILEQAEISQEVCTNIKNILQAVDTVKDGLAQITQGSHTPEEQKPPMVEETPWAAPKAKLLGKASISLGGPAPIFSTGASWCNHLTLFNPYPSSSFPLGPAPAAPQGPPPAPIVTPVPPPAPSTVKVDHPDAFKGKIGLEAKQWLTCMLAWVHHSQRQYPMDLEVLSFLLMNMTEAGPMWAHPHLDQLGSHQALIQTVDEFKTKFLAAFGNPDTTRAAEQKITSLTQTGTCAKYITKFCMLQMELNWNSATLHSQFACGLHWEVQKQIDTRERQPCTLRELQDAALIIDNALCKECASHLQQGNKSGKPSSTPTQGASTGQQATKTSPLSSNPNYVLEEECNCCCAEGLFVKCGKAGHKFAECRTRWRATPKEDKGKAKETAKIGKDLEYQLGKD</sequence>
<dbReference type="InterPro" id="IPR038717">
    <property type="entry name" value="Tc1-like_DDE_dom"/>
</dbReference>
<dbReference type="Gene3D" id="3.30.420.10">
    <property type="entry name" value="Ribonuclease H-like superfamily/Ribonuclease H"/>
    <property type="match status" value="1"/>
</dbReference>
<protein>
    <submittedName>
        <fullName evidence="4">Retrotransposon-derived protein PEG10</fullName>
    </submittedName>
</protein>
<gene>
    <name evidence="4" type="ORF">RhiXN_08554</name>
</gene>
<dbReference type="InterPro" id="IPR005162">
    <property type="entry name" value="Retrotrans_gag_dom"/>
</dbReference>
<evidence type="ECO:0000313" key="4">
    <source>
        <dbReference type="EMBL" id="QRW23518.1"/>
    </source>
</evidence>
<dbReference type="GeneID" id="67030833"/>
<reference evidence="4" key="1">
    <citation type="submission" date="2020-05" db="EMBL/GenBank/DDBJ databases">
        <title>Evolutionary and genomic comparisons of hybrid uninucleate and nonhybrid Rhizoctonia fungi.</title>
        <authorList>
            <person name="Li C."/>
            <person name="Chen X."/>
        </authorList>
    </citation>
    <scope>NUCLEOTIDE SEQUENCE</scope>
    <source>
        <strain evidence="4">AG-1 IA</strain>
    </source>
</reference>
<accession>A0A8H8T0J3</accession>
<dbReference type="EMBL" id="CP059667">
    <property type="protein sequence ID" value="QRW23518.1"/>
    <property type="molecule type" value="Genomic_DNA"/>
</dbReference>
<dbReference type="KEGG" id="rsx:RhiXN_08554"/>
<dbReference type="AlphaFoldDB" id="A0A8H8T0J3"/>
<dbReference type="InterPro" id="IPR032567">
    <property type="entry name" value="RTL1-rel"/>
</dbReference>
<dbReference type="RefSeq" id="XP_043183755.1">
    <property type="nucleotide sequence ID" value="XM_043328370.1"/>
</dbReference>
<dbReference type="Pfam" id="PF13358">
    <property type="entry name" value="DDE_3"/>
    <property type="match status" value="1"/>
</dbReference>
<feature type="domain" description="Retrotransposon gag" evidence="2">
    <location>
        <begin position="488"/>
        <end position="569"/>
    </location>
</feature>
<name>A0A8H8T0J3_9AGAM</name>
<dbReference type="PANTHER" id="PTHR15503:SF22">
    <property type="entry name" value="TRANSPOSON TY3-I GAG POLYPROTEIN"/>
    <property type="match status" value="1"/>
</dbReference>
<proteinExistence type="predicted"/>
<evidence type="ECO:0000313" key="5">
    <source>
        <dbReference type="Proteomes" id="UP000650533"/>
    </source>
</evidence>
<feature type="domain" description="Tc1-like transposase DDE" evidence="3">
    <location>
        <begin position="173"/>
        <end position="256"/>
    </location>
</feature>
<evidence type="ECO:0000259" key="2">
    <source>
        <dbReference type="Pfam" id="PF03732"/>
    </source>
</evidence>
<dbReference type="Pfam" id="PF03732">
    <property type="entry name" value="Retrotrans_gag"/>
    <property type="match status" value="1"/>
</dbReference>
<feature type="region of interest" description="Disordered" evidence="1">
    <location>
        <begin position="610"/>
        <end position="639"/>
    </location>
</feature>